<reference evidence="2 3" key="1">
    <citation type="submission" date="2015-04" db="EMBL/GenBank/DDBJ databases">
        <title>Lasius niger genome sequencing.</title>
        <authorList>
            <person name="Konorov E.A."/>
            <person name="Nikitin M.A."/>
            <person name="Kirill M.V."/>
            <person name="Chang P."/>
        </authorList>
    </citation>
    <scope>NUCLEOTIDE SEQUENCE [LARGE SCALE GENOMIC DNA]</scope>
    <source>
        <tissue evidence="2">Whole</tissue>
    </source>
</reference>
<proteinExistence type="predicted"/>
<dbReference type="EMBL" id="LBMM01005944">
    <property type="protein sequence ID" value="KMQ91074.1"/>
    <property type="molecule type" value="Genomic_DNA"/>
</dbReference>
<accession>A0A0J7KLG6</accession>
<evidence type="ECO:0000256" key="1">
    <source>
        <dbReference type="SAM" id="MobiDB-lite"/>
    </source>
</evidence>
<dbReference type="PaxDb" id="67767-A0A0J7KLG6"/>
<evidence type="ECO:0000313" key="3">
    <source>
        <dbReference type="Proteomes" id="UP000036403"/>
    </source>
</evidence>
<feature type="region of interest" description="Disordered" evidence="1">
    <location>
        <begin position="72"/>
        <end position="92"/>
    </location>
</feature>
<organism evidence="2 3">
    <name type="scientific">Lasius niger</name>
    <name type="common">Black garden ant</name>
    <dbReference type="NCBI Taxonomy" id="67767"/>
    <lineage>
        <taxon>Eukaryota</taxon>
        <taxon>Metazoa</taxon>
        <taxon>Ecdysozoa</taxon>
        <taxon>Arthropoda</taxon>
        <taxon>Hexapoda</taxon>
        <taxon>Insecta</taxon>
        <taxon>Pterygota</taxon>
        <taxon>Neoptera</taxon>
        <taxon>Endopterygota</taxon>
        <taxon>Hymenoptera</taxon>
        <taxon>Apocrita</taxon>
        <taxon>Aculeata</taxon>
        <taxon>Formicoidea</taxon>
        <taxon>Formicidae</taxon>
        <taxon>Formicinae</taxon>
        <taxon>Lasius</taxon>
        <taxon>Lasius</taxon>
    </lineage>
</organism>
<comment type="caution">
    <text evidence="2">The sequence shown here is derived from an EMBL/GenBank/DDBJ whole genome shotgun (WGS) entry which is preliminary data.</text>
</comment>
<keyword evidence="3" id="KW-1185">Reference proteome</keyword>
<gene>
    <name evidence="2" type="ORF">RF55_9105</name>
</gene>
<protein>
    <submittedName>
        <fullName evidence="2">Uncharacterized protein</fullName>
    </submittedName>
</protein>
<evidence type="ECO:0000313" key="2">
    <source>
        <dbReference type="EMBL" id="KMQ91074.1"/>
    </source>
</evidence>
<dbReference type="AlphaFoldDB" id="A0A0J7KLG6"/>
<name>A0A0J7KLG6_LASNI</name>
<sequence>MKVVEGTRWFPAQVAAISAKDIDRNPRVPPRPRKARPAPSQIRLTPLFLCGGLIFRGMSKIRTVWSVRVQKSTKSKPTETQGRLRNSLCVGT</sequence>
<dbReference type="Proteomes" id="UP000036403">
    <property type="component" value="Unassembled WGS sequence"/>
</dbReference>